<gene>
    <name evidence="1" type="ORF">LJ755_02505</name>
    <name evidence="2" type="ORF">MUK71_08180</name>
</gene>
<dbReference type="EMBL" id="JAJFZT010000001">
    <property type="protein sequence ID" value="MCC3271605.1"/>
    <property type="molecule type" value="Genomic_DNA"/>
</dbReference>
<sequence length="73" mass="7859">MKALKRADLPVLIVVWMLCVATDWSTGTKIALNVFAVALLCAKEFSVHRYLVKNAGSRVSGRRSAAGRLVSAA</sequence>
<organism evidence="1 4">
    <name type="scientific">Arthrobacter zhangbolii</name>
    <dbReference type="NCBI Taxonomy" id="2886936"/>
    <lineage>
        <taxon>Bacteria</taxon>
        <taxon>Bacillati</taxon>
        <taxon>Actinomycetota</taxon>
        <taxon>Actinomycetes</taxon>
        <taxon>Micrococcales</taxon>
        <taxon>Micrococcaceae</taxon>
        <taxon>Arthrobacter</taxon>
    </lineage>
</organism>
<evidence type="ECO:0000313" key="4">
    <source>
        <dbReference type="Proteomes" id="UP001155145"/>
    </source>
</evidence>
<keyword evidence="3" id="KW-1185">Reference proteome</keyword>
<evidence type="ECO:0000313" key="3">
    <source>
        <dbReference type="Proteomes" id="UP000829758"/>
    </source>
</evidence>
<evidence type="ECO:0000313" key="2">
    <source>
        <dbReference type="EMBL" id="UON90633.1"/>
    </source>
</evidence>
<dbReference type="AlphaFoldDB" id="A0A9X1M6B7"/>
<evidence type="ECO:0000313" key="1">
    <source>
        <dbReference type="EMBL" id="MCC3271605.1"/>
    </source>
</evidence>
<dbReference type="RefSeq" id="WP_227901999.1">
    <property type="nucleotide sequence ID" value="NZ_CP094984.1"/>
</dbReference>
<protein>
    <submittedName>
        <fullName evidence="1">Uncharacterized protein</fullName>
    </submittedName>
</protein>
<dbReference type="EMBL" id="CP094984">
    <property type="protein sequence ID" value="UON90633.1"/>
    <property type="molecule type" value="Genomic_DNA"/>
</dbReference>
<name>A0A9X1M6B7_9MICC</name>
<accession>A0A9X1M6B7</accession>
<proteinExistence type="predicted"/>
<dbReference type="Proteomes" id="UP000829758">
    <property type="component" value="Chromosome"/>
</dbReference>
<reference evidence="1" key="1">
    <citation type="submission" date="2021-10" db="EMBL/GenBank/DDBJ databases">
        <title>Novel species in genus Arthrobacter.</title>
        <authorList>
            <person name="Liu Y."/>
        </authorList>
    </citation>
    <scope>NUCLEOTIDE SEQUENCE</scope>
    <source>
        <strain evidence="1">Zg-Y462</strain>
        <strain evidence="3">zg-Y462</strain>
    </source>
</reference>
<dbReference type="Proteomes" id="UP001155145">
    <property type="component" value="Unassembled WGS sequence"/>
</dbReference>